<sequence>MPNFVPFFTRGQRGTQQDA</sequence>
<name>A0A0E9S694_ANGAN</name>
<dbReference type="EMBL" id="GBXM01072382">
    <property type="protein sequence ID" value="JAH36195.1"/>
    <property type="molecule type" value="Transcribed_RNA"/>
</dbReference>
<reference evidence="1" key="1">
    <citation type="submission" date="2014-11" db="EMBL/GenBank/DDBJ databases">
        <authorList>
            <person name="Amaro Gonzalez C."/>
        </authorList>
    </citation>
    <scope>NUCLEOTIDE SEQUENCE</scope>
</reference>
<evidence type="ECO:0000313" key="1">
    <source>
        <dbReference type="EMBL" id="JAH36195.1"/>
    </source>
</evidence>
<protein>
    <submittedName>
        <fullName evidence="1">Uncharacterized protein</fullName>
    </submittedName>
</protein>
<proteinExistence type="predicted"/>
<dbReference type="AlphaFoldDB" id="A0A0E9S694"/>
<reference evidence="1" key="2">
    <citation type="journal article" date="2015" name="Fish Shellfish Immunol.">
        <title>Early steps in the European eel (Anguilla anguilla)-Vibrio vulnificus interaction in the gills: Role of the RtxA13 toxin.</title>
        <authorList>
            <person name="Callol A."/>
            <person name="Pajuelo D."/>
            <person name="Ebbesson L."/>
            <person name="Teles M."/>
            <person name="MacKenzie S."/>
            <person name="Amaro C."/>
        </authorList>
    </citation>
    <scope>NUCLEOTIDE SEQUENCE</scope>
</reference>
<organism evidence="1">
    <name type="scientific">Anguilla anguilla</name>
    <name type="common">European freshwater eel</name>
    <name type="synonym">Muraena anguilla</name>
    <dbReference type="NCBI Taxonomy" id="7936"/>
    <lineage>
        <taxon>Eukaryota</taxon>
        <taxon>Metazoa</taxon>
        <taxon>Chordata</taxon>
        <taxon>Craniata</taxon>
        <taxon>Vertebrata</taxon>
        <taxon>Euteleostomi</taxon>
        <taxon>Actinopterygii</taxon>
        <taxon>Neopterygii</taxon>
        <taxon>Teleostei</taxon>
        <taxon>Anguilliformes</taxon>
        <taxon>Anguillidae</taxon>
        <taxon>Anguilla</taxon>
    </lineage>
</organism>
<accession>A0A0E9S694</accession>